<sequence>MTHPLISIIVPCFNCEHTIERTVGSLVMQAYQNIEILLIDDGSTDATSSIIDAIAEHDNRIVVQHTVNRGVSHARNYGLELAKGSFVIFVDSDDALETDILQRTAATQESFDADMVIFGHADIVQEHQRINRRDYSTNNLIDLSFTQRDESFFQVMFTLENSRYLFSCWGKLIRKSWIARIRFDPDINYGEDTTWILTLLQQEGHITALPDVGYLYYGSSQGLLNSFSKHKFSSIVKAHQQQVKFYLWKRMSDEYQQLVQLRLTNDVFWALQTLKAADDSVSSQERVQLATILTHSPLRPLYLRNIELAATSRYLKILFMIDSNLLWKLYLR</sequence>
<proteinExistence type="predicted"/>
<gene>
    <name evidence="2" type="primary">epsJ_2</name>
    <name evidence="2" type="ORF">BDLFYP24_00558</name>
</gene>
<keyword evidence="2" id="KW-0328">Glycosyltransferase</keyword>
<dbReference type="PANTHER" id="PTHR22916:SF3">
    <property type="entry name" value="UDP-GLCNAC:BETAGAL BETA-1,3-N-ACETYLGLUCOSAMINYLTRANSFERASE-LIKE PROTEIN 1"/>
    <property type="match status" value="1"/>
</dbReference>
<dbReference type="EMBL" id="CACRSP010000015">
    <property type="protein sequence ID" value="VYT20941.1"/>
    <property type="molecule type" value="Genomic_DNA"/>
</dbReference>
<organism evidence="2">
    <name type="scientific">Bifidobacterium dentium</name>
    <dbReference type="NCBI Taxonomy" id="1689"/>
    <lineage>
        <taxon>Bacteria</taxon>
        <taxon>Bacillati</taxon>
        <taxon>Actinomycetota</taxon>
        <taxon>Actinomycetes</taxon>
        <taxon>Bifidobacteriales</taxon>
        <taxon>Bifidobacteriaceae</taxon>
        <taxon>Bifidobacterium</taxon>
    </lineage>
</organism>
<dbReference type="AlphaFoldDB" id="A0A6N2UXV4"/>
<accession>A0A6N2UXV4</accession>
<name>A0A6N2UXV4_9BIFI</name>
<dbReference type="PANTHER" id="PTHR22916">
    <property type="entry name" value="GLYCOSYLTRANSFERASE"/>
    <property type="match status" value="1"/>
</dbReference>
<feature type="domain" description="Glycosyltransferase 2-like" evidence="1">
    <location>
        <begin position="7"/>
        <end position="175"/>
    </location>
</feature>
<dbReference type="CDD" id="cd00761">
    <property type="entry name" value="Glyco_tranf_GTA_type"/>
    <property type="match status" value="1"/>
</dbReference>
<dbReference type="Gene3D" id="3.90.550.10">
    <property type="entry name" value="Spore Coat Polysaccharide Biosynthesis Protein SpsA, Chain A"/>
    <property type="match status" value="1"/>
</dbReference>
<dbReference type="Pfam" id="PF00535">
    <property type="entry name" value="Glycos_transf_2"/>
    <property type="match status" value="1"/>
</dbReference>
<dbReference type="InterPro" id="IPR029044">
    <property type="entry name" value="Nucleotide-diphossugar_trans"/>
</dbReference>
<evidence type="ECO:0000313" key="2">
    <source>
        <dbReference type="EMBL" id="VYT20941.1"/>
    </source>
</evidence>
<dbReference type="SUPFAM" id="SSF53448">
    <property type="entry name" value="Nucleotide-diphospho-sugar transferases"/>
    <property type="match status" value="1"/>
</dbReference>
<keyword evidence="2" id="KW-0808">Transferase</keyword>
<protein>
    <submittedName>
        <fullName evidence="2">Putative glycosyltransferase EpsJ</fullName>
        <ecNumber evidence="2">2.4.-.-</ecNumber>
    </submittedName>
</protein>
<reference evidence="2" key="1">
    <citation type="submission" date="2019-11" db="EMBL/GenBank/DDBJ databases">
        <authorList>
            <person name="Feng L."/>
        </authorList>
    </citation>
    <scope>NUCLEOTIDE SEQUENCE</scope>
    <source>
        <strain evidence="2">BdentiumLFYP24</strain>
    </source>
</reference>
<evidence type="ECO:0000259" key="1">
    <source>
        <dbReference type="Pfam" id="PF00535"/>
    </source>
</evidence>
<dbReference type="EC" id="2.4.-.-" evidence="2"/>
<dbReference type="GO" id="GO:0016758">
    <property type="term" value="F:hexosyltransferase activity"/>
    <property type="evidence" value="ECO:0007669"/>
    <property type="project" value="UniProtKB-ARBA"/>
</dbReference>
<dbReference type="InterPro" id="IPR001173">
    <property type="entry name" value="Glyco_trans_2-like"/>
</dbReference>
<dbReference type="RefSeq" id="WP_156341683.1">
    <property type="nucleotide sequence ID" value="NZ_CACRSP010000015.1"/>
</dbReference>